<dbReference type="EMBL" id="LT965929">
    <property type="protein sequence ID" value="SOU42772.1"/>
    <property type="molecule type" value="Genomic_DNA"/>
</dbReference>
<dbReference type="Proteomes" id="UP000615003">
    <property type="component" value="Unassembled WGS sequence"/>
</dbReference>
<keyword evidence="5" id="KW-1185">Reference proteome</keyword>
<protein>
    <recommendedName>
        <fullName evidence="6">Cardiolipin synthase N-terminal domain-containing protein</fullName>
    </recommendedName>
</protein>
<keyword evidence="1" id="KW-0812">Transmembrane</keyword>
<organism evidence="3 4">
    <name type="scientific">Pseudoalteromonas carrageenovora IAM 12662</name>
    <dbReference type="NCBI Taxonomy" id="1314868"/>
    <lineage>
        <taxon>Bacteria</taxon>
        <taxon>Pseudomonadati</taxon>
        <taxon>Pseudomonadota</taxon>
        <taxon>Gammaproteobacteria</taxon>
        <taxon>Alteromonadales</taxon>
        <taxon>Pseudoalteromonadaceae</taxon>
        <taxon>Pseudoalteromonas</taxon>
    </lineage>
</organism>
<dbReference type="AlphaFoldDB" id="A0A2K4XEK9"/>
<evidence type="ECO:0000256" key="1">
    <source>
        <dbReference type="SAM" id="Phobius"/>
    </source>
</evidence>
<feature type="transmembrane region" description="Helical" evidence="1">
    <location>
        <begin position="35"/>
        <end position="57"/>
    </location>
</feature>
<gene>
    <name evidence="3" type="ORF">PCAR9_B0297</name>
    <name evidence="2" type="ORF">PCARR_b0354</name>
</gene>
<dbReference type="Proteomes" id="UP000238288">
    <property type="component" value="Chromosome PCAR9b"/>
</dbReference>
<evidence type="ECO:0000313" key="4">
    <source>
        <dbReference type="Proteomes" id="UP000238288"/>
    </source>
</evidence>
<name>A0A2K4XEK9_PSEVC</name>
<evidence type="ECO:0000313" key="2">
    <source>
        <dbReference type="EMBL" id="MBE0384387.1"/>
    </source>
</evidence>
<evidence type="ECO:0008006" key="6">
    <source>
        <dbReference type="Google" id="ProtNLM"/>
    </source>
</evidence>
<proteinExistence type="predicted"/>
<reference evidence="2 5" key="1">
    <citation type="submission" date="2015-06" db="EMBL/GenBank/DDBJ databases">
        <title>Genome sequence of Pseudoalteromonas carrageenovora.</title>
        <authorList>
            <person name="Xie B.-B."/>
            <person name="Rong J.-C."/>
            <person name="Qin Q.-L."/>
            <person name="Zhang Y.-Z."/>
        </authorList>
    </citation>
    <scope>NUCLEOTIDE SEQUENCE [LARGE SCALE GENOMIC DNA]</scope>
    <source>
        <strain evidence="2 5">IAM 12662</strain>
    </source>
</reference>
<reference evidence="3 4" key="2">
    <citation type="submission" date="2017-11" db="EMBL/GenBank/DDBJ databases">
        <authorList>
            <person name="Han C.G."/>
        </authorList>
    </citation>
    <scope>NUCLEOTIDE SEQUENCE [LARGE SCALE GENOMIC DNA]</scope>
    <source>
        <strain evidence="4">ATCC 43555</strain>
        <strain evidence="3">ATCC43555</strain>
    </source>
</reference>
<accession>A0A2K4XEK9</accession>
<dbReference type="GeneID" id="93665481"/>
<keyword evidence="1" id="KW-0472">Membrane</keyword>
<feature type="transmembrane region" description="Helical" evidence="1">
    <location>
        <begin position="6"/>
        <end position="28"/>
    </location>
</feature>
<keyword evidence="1" id="KW-1133">Transmembrane helix</keyword>
<dbReference type="RefSeq" id="WP_104643900.1">
    <property type="nucleotide sequence ID" value="NZ_AQGW01000025.1"/>
</dbReference>
<evidence type="ECO:0000313" key="3">
    <source>
        <dbReference type="EMBL" id="SOU42772.1"/>
    </source>
</evidence>
<dbReference type="OrthoDB" id="6401963at2"/>
<dbReference type="EMBL" id="AQGW01000025">
    <property type="protein sequence ID" value="MBE0384387.1"/>
    <property type="molecule type" value="Genomic_DNA"/>
</dbReference>
<evidence type="ECO:0000313" key="5">
    <source>
        <dbReference type="Proteomes" id="UP000615003"/>
    </source>
</evidence>
<sequence>MNISANFVYIILIFSSLIPALLSLRLAAKQNRSKLVSALVTFVLGFTFIGGWIYLAVMNLVNPKNKDAVQ</sequence>